<keyword evidence="2" id="KW-0472">Membrane</keyword>
<gene>
    <name evidence="3" type="ORF">ACFOEJ_08650</name>
</gene>
<keyword evidence="2" id="KW-1133">Transmembrane helix</keyword>
<feature type="transmembrane region" description="Helical" evidence="2">
    <location>
        <begin position="21"/>
        <end position="42"/>
    </location>
</feature>
<feature type="compositionally biased region" description="Low complexity" evidence="1">
    <location>
        <begin position="291"/>
        <end position="310"/>
    </location>
</feature>
<name>A0ABV7KP00_PLAOK</name>
<organism evidence="3 4">
    <name type="scientific">Planomicrobium okeanokoites</name>
    <name type="common">Planococcus okeanokoites</name>
    <name type="synonym">Flavobacterium okeanokoites</name>
    <dbReference type="NCBI Taxonomy" id="244"/>
    <lineage>
        <taxon>Bacteria</taxon>
        <taxon>Bacillati</taxon>
        <taxon>Bacillota</taxon>
        <taxon>Bacilli</taxon>
        <taxon>Bacillales</taxon>
        <taxon>Caryophanaceae</taxon>
        <taxon>Planomicrobium</taxon>
    </lineage>
</organism>
<feature type="compositionally biased region" description="Low complexity" evidence="1">
    <location>
        <begin position="325"/>
        <end position="335"/>
    </location>
</feature>
<dbReference type="RefSeq" id="WP_117312516.1">
    <property type="nucleotide sequence ID" value="NZ_JBHRUJ010000016.1"/>
</dbReference>
<reference evidence="4" key="1">
    <citation type="journal article" date="2019" name="Int. J. Syst. Evol. Microbiol.">
        <title>The Global Catalogue of Microorganisms (GCM) 10K type strain sequencing project: providing services to taxonomists for standard genome sequencing and annotation.</title>
        <authorList>
            <consortium name="The Broad Institute Genomics Platform"/>
            <consortium name="The Broad Institute Genome Sequencing Center for Infectious Disease"/>
            <person name="Wu L."/>
            <person name="Ma J."/>
        </authorList>
    </citation>
    <scope>NUCLEOTIDE SEQUENCE [LARGE SCALE GENOMIC DNA]</scope>
    <source>
        <strain evidence="4">CCM 320</strain>
    </source>
</reference>
<feature type="transmembrane region" description="Helical" evidence="2">
    <location>
        <begin position="54"/>
        <end position="72"/>
    </location>
</feature>
<feature type="compositionally biased region" description="Gly residues" evidence="1">
    <location>
        <begin position="365"/>
        <end position="390"/>
    </location>
</feature>
<protein>
    <submittedName>
        <fullName evidence="3">Uncharacterized protein</fullName>
    </submittedName>
</protein>
<keyword evidence="4" id="KW-1185">Reference proteome</keyword>
<feature type="compositionally biased region" description="Polar residues" evidence="1">
    <location>
        <begin position="247"/>
        <end position="262"/>
    </location>
</feature>
<evidence type="ECO:0000256" key="2">
    <source>
        <dbReference type="SAM" id="Phobius"/>
    </source>
</evidence>
<dbReference type="Proteomes" id="UP001595625">
    <property type="component" value="Unassembled WGS sequence"/>
</dbReference>
<feature type="compositionally biased region" description="Polar residues" evidence="1">
    <location>
        <begin position="273"/>
        <end position="283"/>
    </location>
</feature>
<feature type="transmembrane region" description="Helical" evidence="2">
    <location>
        <begin position="137"/>
        <end position="158"/>
    </location>
</feature>
<dbReference type="EMBL" id="JBHRUJ010000016">
    <property type="protein sequence ID" value="MFC3211136.1"/>
    <property type="molecule type" value="Genomic_DNA"/>
</dbReference>
<evidence type="ECO:0000313" key="4">
    <source>
        <dbReference type="Proteomes" id="UP001595625"/>
    </source>
</evidence>
<evidence type="ECO:0000313" key="3">
    <source>
        <dbReference type="EMBL" id="MFC3211136.1"/>
    </source>
</evidence>
<dbReference type="PANTHER" id="PTHR40903:SF1">
    <property type="entry name" value="HYPHALLY REGULATED CELL WALL PROTEIN 3"/>
    <property type="match status" value="1"/>
</dbReference>
<evidence type="ECO:0000256" key="1">
    <source>
        <dbReference type="SAM" id="MobiDB-lite"/>
    </source>
</evidence>
<sequence>MDSQKITLFIKKANRRLKLQYLIRILQIALCLGLASALLIMVVSRLSVFPYYEFYAYIAAALTMLTVVLATISKIPRRQQAISELDQFTPHNQLLTLSQLPIGNHLAGDLAKRTEKDIHLSYRLFKEKKDEWFSPKWLLAIFSLLILIVISGLFPASAQLEAKDLEREQELVEVMIEKVEKQKELADSPELKQDLESLEKKLNESETPEQALRELVKKQKELALKQREKEREGTKQATEEAEELGDASQQLAQQAGNTQTALSEMGKPVAFDLQQSIAANNLSGEPEESSGSDADGANGEAGSEDAASGGETDGEQAEGAGGENAGDSSEGDTAGQQGGGSEAEGEGSSQGSEGSENSSGDGEEGSGAGQGQGSGAGEGSNPGAGAGTGQGSREMLSIPSRIGGSGETTVDNGELSEGETGSFEEGAVDAERGTVRPYKEVVGSYSYSYFSSANRMKLPPDLQNIIEQYFSSIDGE</sequence>
<feature type="region of interest" description="Disordered" evidence="1">
    <location>
        <begin position="225"/>
        <end position="426"/>
    </location>
</feature>
<keyword evidence="2" id="KW-0812">Transmembrane</keyword>
<accession>A0ABV7KP00</accession>
<proteinExistence type="predicted"/>
<comment type="caution">
    <text evidence="3">The sequence shown here is derived from an EMBL/GenBank/DDBJ whole genome shotgun (WGS) entry which is preliminary data.</text>
</comment>
<feature type="compositionally biased region" description="Basic and acidic residues" evidence="1">
    <location>
        <begin position="225"/>
        <end position="238"/>
    </location>
</feature>
<dbReference type="PANTHER" id="PTHR40903">
    <property type="entry name" value="GLYCINE-RICH CELL WALL STRUCTURAL PROTEIN 1-LIKE"/>
    <property type="match status" value="1"/>
</dbReference>
<feature type="compositionally biased region" description="Low complexity" evidence="1">
    <location>
        <begin position="346"/>
        <end position="360"/>
    </location>
</feature>